<feature type="compositionally biased region" description="Pro residues" evidence="1">
    <location>
        <begin position="51"/>
        <end position="60"/>
    </location>
</feature>
<proteinExistence type="predicted"/>
<feature type="region of interest" description="Disordered" evidence="1">
    <location>
        <begin position="26"/>
        <end position="60"/>
    </location>
</feature>
<sequence>MVSVGGLSSVQDEFSGTWEGAGVTAVATPGSAAQRVPSARSRLSSEEVSQRPPPMIWTSP</sequence>
<dbReference type="Proteomes" id="UP000198525">
    <property type="component" value="Unassembled WGS sequence"/>
</dbReference>
<keyword evidence="3" id="KW-1185">Reference proteome</keyword>
<name>A0A1G8MPE1_9GAMM</name>
<dbReference type="EMBL" id="FNES01000001">
    <property type="protein sequence ID" value="SDI69784.1"/>
    <property type="molecule type" value="Genomic_DNA"/>
</dbReference>
<gene>
    <name evidence="2" type="ORF">SAMN04487954_10172</name>
</gene>
<reference evidence="2 3" key="1">
    <citation type="submission" date="2016-10" db="EMBL/GenBank/DDBJ databases">
        <authorList>
            <person name="de Groot N.N."/>
        </authorList>
    </citation>
    <scope>NUCLEOTIDE SEQUENCE [LARGE SCALE GENOMIC DNA]</scope>
    <source>
        <strain evidence="2 3">CGMCC 1.6133</strain>
    </source>
</reference>
<evidence type="ECO:0000313" key="3">
    <source>
        <dbReference type="Proteomes" id="UP000198525"/>
    </source>
</evidence>
<protein>
    <submittedName>
        <fullName evidence="2">Uncharacterized protein</fullName>
    </submittedName>
</protein>
<organism evidence="2 3">
    <name type="scientific">Billgrantia gudaonensis</name>
    <dbReference type="NCBI Taxonomy" id="376427"/>
    <lineage>
        <taxon>Bacteria</taxon>
        <taxon>Pseudomonadati</taxon>
        <taxon>Pseudomonadota</taxon>
        <taxon>Gammaproteobacteria</taxon>
        <taxon>Oceanospirillales</taxon>
        <taxon>Halomonadaceae</taxon>
        <taxon>Billgrantia</taxon>
    </lineage>
</organism>
<accession>A0A1G8MPE1</accession>
<evidence type="ECO:0000256" key="1">
    <source>
        <dbReference type="SAM" id="MobiDB-lite"/>
    </source>
</evidence>
<dbReference type="AlphaFoldDB" id="A0A1G8MPE1"/>
<evidence type="ECO:0000313" key="2">
    <source>
        <dbReference type="EMBL" id="SDI69784.1"/>
    </source>
</evidence>